<comment type="caution">
    <text evidence="2">The sequence shown here is derived from an EMBL/GenBank/DDBJ whole genome shotgun (WGS) entry which is preliminary data.</text>
</comment>
<name>A0A763AVE7_SALER</name>
<dbReference type="Pfam" id="PF24719">
    <property type="entry name" value="Imm33-like"/>
    <property type="match status" value="1"/>
</dbReference>
<accession>A0A763AVE7</accession>
<reference evidence="2" key="2">
    <citation type="submission" date="2020-02" db="EMBL/GenBank/DDBJ databases">
        <authorList>
            <consortium name="NCBI Pathogen Detection Project"/>
        </authorList>
    </citation>
    <scope>NUCLEOTIDE SEQUENCE</scope>
    <source>
        <strain evidence="2">MA.CK_99/00004105</strain>
    </source>
</reference>
<organism evidence="2">
    <name type="scientific">Salmonella enterica</name>
    <name type="common">Salmonella choleraesuis</name>
    <dbReference type="NCBI Taxonomy" id="28901"/>
    <lineage>
        <taxon>Bacteria</taxon>
        <taxon>Pseudomonadati</taxon>
        <taxon>Pseudomonadota</taxon>
        <taxon>Gammaproteobacteria</taxon>
        <taxon>Enterobacterales</taxon>
        <taxon>Enterobacteriaceae</taxon>
        <taxon>Salmonella</taxon>
    </lineage>
</organism>
<proteinExistence type="predicted"/>
<dbReference type="RefSeq" id="WP_080160643.1">
    <property type="nucleotide sequence ID" value="NZ_CAIZAE010000033.1"/>
</dbReference>
<dbReference type="AlphaFoldDB" id="A0A763AVE7"/>
<evidence type="ECO:0000313" key="2">
    <source>
        <dbReference type="EMBL" id="HAG4103843.1"/>
    </source>
</evidence>
<sequence length="115" mass="13311">MGNNAETLVKEQKNICNKYNSPCFFCSDMEIVGVAINSMRKQPIYGVRVAREDNSCGWYLWGGDYSSSDDFFQPVHFSHLHEVIPDYVMKYLALAPGFKFITDISNYEDVWYETI</sequence>
<feature type="domain" description="Imm33-like" evidence="1">
    <location>
        <begin position="11"/>
        <end position="112"/>
    </location>
</feature>
<gene>
    <name evidence="2" type="ORF">G8140_004348</name>
</gene>
<dbReference type="InterPro" id="IPR056509">
    <property type="entry name" value="Imm33-like"/>
</dbReference>
<dbReference type="EMBL" id="DAAYGM010000024">
    <property type="protein sequence ID" value="HAG4103843.1"/>
    <property type="molecule type" value="Genomic_DNA"/>
</dbReference>
<protein>
    <recommendedName>
        <fullName evidence="1">Imm33-like domain-containing protein</fullName>
    </recommendedName>
</protein>
<reference evidence="2" key="1">
    <citation type="journal article" date="2018" name="Genome Biol.">
        <title>SKESA: strategic k-mer extension for scrupulous assemblies.</title>
        <authorList>
            <person name="Souvorov A."/>
            <person name="Agarwala R."/>
            <person name="Lipman D.J."/>
        </authorList>
    </citation>
    <scope>NUCLEOTIDE SEQUENCE</scope>
    <source>
        <strain evidence="2">MA.CK_99/00004105</strain>
    </source>
</reference>
<evidence type="ECO:0000259" key="1">
    <source>
        <dbReference type="Pfam" id="PF24719"/>
    </source>
</evidence>